<evidence type="ECO:0000313" key="2">
    <source>
        <dbReference type="EMBL" id="HDL89558.1"/>
    </source>
</evidence>
<sequence>MNSLIEQKRKNIKVIDLPRKDLRPYVTFSCSSCGKTTNVATETLERYHTVKIKCPCGSVTRYIINRRSAFRKKTNLPVDILVITAQSSKTPAKATGYVDDISVTGMGIITPTYNSFEIGDVIEAHFELPLNNREKVKKRCVVVCKDDKTKRIGVKFIDSETSDPRIAAFVKS</sequence>
<dbReference type="Gene3D" id="2.40.10.220">
    <property type="entry name" value="predicted glycosyltransferase like domains"/>
    <property type="match status" value="1"/>
</dbReference>
<name>A0A7C1AVE2_9BACT</name>
<dbReference type="AlphaFoldDB" id="A0A7C1AVE2"/>
<feature type="domain" description="PilZ" evidence="1">
    <location>
        <begin position="65"/>
        <end position="161"/>
    </location>
</feature>
<accession>A0A7C1AVE2</accession>
<dbReference type="GO" id="GO:0035438">
    <property type="term" value="F:cyclic-di-GMP binding"/>
    <property type="evidence" value="ECO:0007669"/>
    <property type="project" value="InterPro"/>
</dbReference>
<protein>
    <submittedName>
        <fullName evidence="2">PilZ domain-containing protein</fullName>
    </submittedName>
</protein>
<comment type="caution">
    <text evidence="2">The sequence shown here is derived from an EMBL/GenBank/DDBJ whole genome shotgun (WGS) entry which is preliminary data.</text>
</comment>
<proteinExistence type="predicted"/>
<dbReference type="Proteomes" id="UP000886355">
    <property type="component" value="Unassembled WGS sequence"/>
</dbReference>
<gene>
    <name evidence="2" type="ORF">ENG14_01475</name>
</gene>
<organism evidence="2">
    <name type="scientific">Thermodesulforhabdus norvegica</name>
    <dbReference type="NCBI Taxonomy" id="39841"/>
    <lineage>
        <taxon>Bacteria</taxon>
        <taxon>Pseudomonadati</taxon>
        <taxon>Thermodesulfobacteriota</taxon>
        <taxon>Syntrophobacteria</taxon>
        <taxon>Syntrophobacterales</taxon>
        <taxon>Thermodesulforhabdaceae</taxon>
        <taxon>Thermodesulforhabdus</taxon>
    </lineage>
</organism>
<dbReference type="EMBL" id="DQZW01000072">
    <property type="protein sequence ID" value="HDL89558.1"/>
    <property type="molecule type" value="Genomic_DNA"/>
</dbReference>
<dbReference type="InterPro" id="IPR009875">
    <property type="entry name" value="PilZ_domain"/>
</dbReference>
<evidence type="ECO:0000259" key="1">
    <source>
        <dbReference type="Pfam" id="PF07238"/>
    </source>
</evidence>
<reference evidence="2" key="1">
    <citation type="journal article" date="2020" name="mSystems">
        <title>Genome- and Community-Level Interaction Insights into Carbon Utilization and Element Cycling Functions of Hydrothermarchaeota in Hydrothermal Sediment.</title>
        <authorList>
            <person name="Zhou Z."/>
            <person name="Liu Y."/>
            <person name="Xu W."/>
            <person name="Pan J."/>
            <person name="Luo Z.H."/>
            <person name="Li M."/>
        </authorList>
    </citation>
    <scope>NUCLEOTIDE SEQUENCE [LARGE SCALE GENOMIC DNA]</scope>
    <source>
        <strain evidence="2">HyVt-19</strain>
    </source>
</reference>
<dbReference type="Pfam" id="PF07238">
    <property type="entry name" value="PilZ"/>
    <property type="match status" value="1"/>
</dbReference>
<dbReference type="SUPFAM" id="SSF141371">
    <property type="entry name" value="PilZ domain-like"/>
    <property type="match status" value="1"/>
</dbReference>